<proteinExistence type="predicted"/>
<name>A0A1H1SFU1_9MICO</name>
<dbReference type="AlphaFoldDB" id="A0A1H1SFU1"/>
<accession>A0A1H1SFU1</accession>
<evidence type="ECO:0000313" key="2">
    <source>
        <dbReference type="Proteomes" id="UP000182126"/>
    </source>
</evidence>
<evidence type="ECO:0000313" key="1">
    <source>
        <dbReference type="EMBL" id="SDS46855.1"/>
    </source>
</evidence>
<protein>
    <recommendedName>
        <fullName evidence="3">DUF4862 domain-containing protein</fullName>
    </recommendedName>
</protein>
<dbReference type="eggNOG" id="COG0648">
    <property type="taxonomic scope" value="Bacteria"/>
</dbReference>
<organism evidence="1 2">
    <name type="scientific">Microbacterium paraoxydans</name>
    <dbReference type="NCBI Taxonomy" id="199592"/>
    <lineage>
        <taxon>Bacteria</taxon>
        <taxon>Bacillati</taxon>
        <taxon>Actinomycetota</taxon>
        <taxon>Actinomycetes</taxon>
        <taxon>Micrococcales</taxon>
        <taxon>Microbacteriaceae</taxon>
        <taxon>Microbacterium</taxon>
    </lineage>
</organism>
<sequence length="305" mass="31419">MTPVLLSAYPLSPAHARWDPALEAALLPELCALPGVAGLEVPWMGAVHPHDPTWFLGHVPGVPLAVTPVPYVMRRLGEDPSYGLASPQEEGRAAAVADLRRVADDVALLTAESAASVAVVMLHTAPRGSGDGDALVRSLEEVAACDWSGARLVIEHCDAAVPGQTPEKGFLPLAAEIAAIRSAGAPVGLWLNWGRSAIELRDADAVTAQIADAAASGLLTGLAFSGAAPVESPYGPAWVDAHLPIAEAHPASASLLGAAHVRAGLRAAGAVPWLGLKVARRPEDCTVAEIVRTAERNLAVVRDAG</sequence>
<evidence type="ECO:0008006" key="3">
    <source>
        <dbReference type="Google" id="ProtNLM"/>
    </source>
</evidence>
<dbReference type="InterPro" id="IPR032344">
    <property type="entry name" value="DUF4862"/>
</dbReference>
<dbReference type="EMBL" id="LT629770">
    <property type="protein sequence ID" value="SDS46855.1"/>
    <property type="molecule type" value="Genomic_DNA"/>
</dbReference>
<reference evidence="1 2" key="1">
    <citation type="submission" date="2016-10" db="EMBL/GenBank/DDBJ databases">
        <authorList>
            <person name="de Groot N.N."/>
        </authorList>
    </citation>
    <scope>NUCLEOTIDE SEQUENCE [LARGE SCALE GENOMIC DNA]</scope>
    <source>
        <strain evidence="1 2">DSM 15019</strain>
    </source>
</reference>
<dbReference type="Proteomes" id="UP000182126">
    <property type="component" value="Chromosome I"/>
</dbReference>
<dbReference type="GeneID" id="36298792"/>
<dbReference type="Pfam" id="PF16154">
    <property type="entry name" value="DUF4862"/>
    <property type="match status" value="1"/>
</dbReference>
<dbReference type="Gene3D" id="3.20.20.150">
    <property type="entry name" value="Divalent-metal-dependent TIM barrel enzymes"/>
    <property type="match status" value="1"/>
</dbReference>
<dbReference type="RefSeq" id="WP_060923255.1">
    <property type="nucleotide sequence ID" value="NZ_JBFBMG010000002.1"/>
</dbReference>
<gene>
    <name evidence="1" type="ORF">SAMN04489809_1921</name>
</gene>